<evidence type="ECO:0000313" key="1">
    <source>
        <dbReference type="EMBL" id="KAH3771712.1"/>
    </source>
</evidence>
<comment type="caution">
    <text evidence="1">The sequence shown here is derived from an EMBL/GenBank/DDBJ whole genome shotgun (WGS) entry which is preliminary data.</text>
</comment>
<protein>
    <submittedName>
        <fullName evidence="1">Uncharacterized protein</fullName>
    </submittedName>
</protein>
<reference evidence="1" key="2">
    <citation type="submission" date="2020-11" db="EMBL/GenBank/DDBJ databases">
        <authorList>
            <person name="McCartney M.A."/>
            <person name="Auch B."/>
            <person name="Kono T."/>
            <person name="Mallez S."/>
            <person name="Becker A."/>
            <person name="Gohl D.M."/>
            <person name="Silverstein K.A.T."/>
            <person name="Koren S."/>
            <person name="Bechman K.B."/>
            <person name="Herman A."/>
            <person name="Abrahante J.E."/>
            <person name="Garbe J."/>
        </authorList>
    </citation>
    <scope>NUCLEOTIDE SEQUENCE</scope>
    <source>
        <strain evidence="1">Duluth1</strain>
        <tissue evidence="1">Whole animal</tissue>
    </source>
</reference>
<name>A0A9D4IGL0_DREPO</name>
<sequence>MLSVTSLSRKRLRYQEWAVNAGADEALKLNSQPTEVLAASVTYSVMKMRCQARKDAPR</sequence>
<keyword evidence="2" id="KW-1185">Reference proteome</keyword>
<accession>A0A9D4IGL0</accession>
<evidence type="ECO:0000313" key="2">
    <source>
        <dbReference type="Proteomes" id="UP000828390"/>
    </source>
</evidence>
<dbReference type="AlphaFoldDB" id="A0A9D4IGL0"/>
<gene>
    <name evidence="1" type="ORF">DPMN_173040</name>
</gene>
<dbReference type="EMBL" id="JAIWYP010000009">
    <property type="protein sequence ID" value="KAH3771712.1"/>
    <property type="molecule type" value="Genomic_DNA"/>
</dbReference>
<dbReference type="Proteomes" id="UP000828390">
    <property type="component" value="Unassembled WGS sequence"/>
</dbReference>
<reference evidence="1" key="1">
    <citation type="journal article" date="2019" name="bioRxiv">
        <title>The Genome of the Zebra Mussel, Dreissena polymorpha: A Resource for Invasive Species Research.</title>
        <authorList>
            <person name="McCartney M.A."/>
            <person name="Auch B."/>
            <person name="Kono T."/>
            <person name="Mallez S."/>
            <person name="Zhang Y."/>
            <person name="Obille A."/>
            <person name="Becker A."/>
            <person name="Abrahante J.E."/>
            <person name="Garbe J."/>
            <person name="Badalamenti J.P."/>
            <person name="Herman A."/>
            <person name="Mangelson H."/>
            <person name="Liachko I."/>
            <person name="Sullivan S."/>
            <person name="Sone E.D."/>
            <person name="Koren S."/>
            <person name="Silverstein K.A.T."/>
            <person name="Beckman K.B."/>
            <person name="Gohl D.M."/>
        </authorList>
    </citation>
    <scope>NUCLEOTIDE SEQUENCE</scope>
    <source>
        <strain evidence="1">Duluth1</strain>
        <tissue evidence="1">Whole animal</tissue>
    </source>
</reference>
<organism evidence="1 2">
    <name type="scientific">Dreissena polymorpha</name>
    <name type="common">Zebra mussel</name>
    <name type="synonym">Mytilus polymorpha</name>
    <dbReference type="NCBI Taxonomy" id="45954"/>
    <lineage>
        <taxon>Eukaryota</taxon>
        <taxon>Metazoa</taxon>
        <taxon>Spiralia</taxon>
        <taxon>Lophotrochozoa</taxon>
        <taxon>Mollusca</taxon>
        <taxon>Bivalvia</taxon>
        <taxon>Autobranchia</taxon>
        <taxon>Heteroconchia</taxon>
        <taxon>Euheterodonta</taxon>
        <taxon>Imparidentia</taxon>
        <taxon>Neoheterodontei</taxon>
        <taxon>Myida</taxon>
        <taxon>Dreissenoidea</taxon>
        <taxon>Dreissenidae</taxon>
        <taxon>Dreissena</taxon>
    </lineage>
</organism>
<proteinExistence type="predicted"/>